<feature type="signal peptide" evidence="2">
    <location>
        <begin position="1"/>
        <end position="17"/>
    </location>
</feature>
<dbReference type="EMBL" id="SJOL01006422">
    <property type="protein sequence ID" value="TGZ67283.1"/>
    <property type="molecule type" value="Genomic_DNA"/>
</dbReference>
<dbReference type="Gene3D" id="2.40.10.10">
    <property type="entry name" value="Trypsin-like serine proteases"/>
    <property type="match status" value="1"/>
</dbReference>
<dbReference type="AlphaFoldDB" id="A0A4S2LU01"/>
<reference evidence="4 5" key="1">
    <citation type="journal article" date="2019" name="BMC Genomics">
        <title>New insights from Opisthorchis felineus genome: update on genomics of the epidemiologically important liver flukes.</title>
        <authorList>
            <person name="Ershov N.I."/>
            <person name="Mordvinov V.A."/>
            <person name="Prokhortchouk E.B."/>
            <person name="Pakharukova M.Y."/>
            <person name="Gunbin K.V."/>
            <person name="Ustyantsev K."/>
            <person name="Genaev M.A."/>
            <person name="Blinov A.G."/>
            <person name="Mazur A."/>
            <person name="Boulygina E."/>
            <person name="Tsygankova S."/>
            <person name="Khrameeva E."/>
            <person name="Chekanov N."/>
            <person name="Fan G."/>
            <person name="Xiao A."/>
            <person name="Zhang H."/>
            <person name="Xu X."/>
            <person name="Yang H."/>
            <person name="Solovyev V."/>
            <person name="Lee S.M."/>
            <person name="Liu X."/>
            <person name="Afonnikov D.A."/>
            <person name="Skryabin K.G."/>
        </authorList>
    </citation>
    <scope>NUCLEOTIDE SEQUENCE [LARGE SCALE GENOMIC DNA]</scope>
    <source>
        <strain evidence="4">AK-0245</strain>
        <tissue evidence="4">Whole organism</tissue>
    </source>
</reference>
<sequence length="282" mass="31209">MPPVVWHILVTLAFAGGLRIQKRVFLGQPVSMGEAPWAVKIYKTTKNGVSGCSGTIIKENWILTAAHCCQNPGEMDYTLKLQVGWSPSKPPLTTTSKLCITHPNYNKLEMETWGYDIGLIHLNEPLDISGTDVRAVDIPNTANVPAESSNLTFVGFGQTCDKTNFCERKPKLVHLTVERKQRWQRRYGHFGRKFLDQTFGALNEKRQRTYRGDSGGGLIMFTNNQKTVVGIASGSPKVENIQAPSIVVRVAAHLQWIHEVILKVFPGEQVPKAGGLATESAQ</sequence>
<dbReference type="PROSITE" id="PS50240">
    <property type="entry name" value="TRYPSIN_DOM"/>
    <property type="match status" value="1"/>
</dbReference>
<dbReference type="GO" id="GO:0004252">
    <property type="term" value="F:serine-type endopeptidase activity"/>
    <property type="evidence" value="ECO:0007669"/>
    <property type="project" value="InterPro"/>
</dbReference>
<proteinExistence type="predicted"/>
<evidence type="ECO:0000313" key="5">
    <source>
        <dbReference type="Proteomes" id="UP000308267"/>
    </source>
</evidence>
<dbReference type="PROSITE" id="PS00134">
    <property type="entry name" value="TRYPSIN_HIS"/>
    <property type="match status" value="1"/>
</dbReference>
<dbReference type="Proteomes" id="UP000308267">
    <property type="component" value="Unassembled WGS sequence"/>
</dbReference>
<dbReference type="EMBL" id="SJOL01006422">
    <property type="protein sequence ID" value="TGZ67282.1"/>
    <property type="molecule type" value="Genomic_DNA"/>
</dbReference>
<dbReference type="Pfam" id="PF00089">
    <property type="entry name" value="Trypsin"/>
    <property type="match status" value="1"/>
</dbReference>
<evidence type="ECO:0000256" key="1">
    <source>
        <dbReference type="ARBA" id="ARBA00023157"/>
    </source>
</evidence>
<dbReference type="InterPro" id="IPR001254">
    <property type="entry name" value="Trypsin_dom"/>
</dbReference>
<comment type="caution">
    <text evidence="4">The sequence shown here is derived from an EMBL/GenBank/DDBJ whole genome shotgun (WGS) entry which is preliminary data.</text>
</comment>
<name>A0A4S2LU01_OPIFE</name>
<keyword evidence="2" id="KW-0732">Signal</keyword>
<keyword evidence="1" id="KW-1015">Disulfide bond</keyword>
<dbReference type="InterPro" id="IPR009003">
    <property type="entry name" value="Peptidase_S1_PA"/>
</dbReference>
<dbReference type="SUPFAM" id="SSF50494">
    <property type="entry name" value="Trypsin-like serine proteases"/>
    <property type="match status" value="1"/>
</dbReference>
<dbReference type="InterPro" id="IPR043504">
    <property type="entry name" value="Peptidase_S1_PA_chymotrypsin"/>
</dbReference>
<evidence type="ECO:0000256" key="2">
    <source>
        <dbReference type="SAM" id="SignalP"/>
    </source>
</evidence>
<dbReference type="SMART" id="SM00020">
    <property type="entry name" value="Tryp_SPc"/>
    <property type="match status" value="1"/>
</dbReference>
<dbReference type="InterPro" id="IPR018114">
    <property type="entry name" value="TRYPSIN_HIS"/>
</dbReference>
<dbReference type="PANTHER" id="PTHR24250">
    <property type="entry name" value="CHYMOTRYPSIN-RELATED"/>
    <property type="match status" value="1"/>
</dbReference>
<dbReference type="GO" id="GO:0006508">
    <property type="term" value="P:proteolysis"/>
    <property type="evidence" value="ECO:0007669"/>
    <property type="project" value="InterPro"/>
</dbReference>
<keyword evidence="5" id="KW-1185">Reference proteome</keyword>
<dbReference type="STRING" id="147828.A0A4S2LU01"/>
<accession>A0A4S2LU01</accession>
<feature type="chain" id="PRO_5033448108" description="Peptidase S1 domain-containing protein" evidence="2">
    <location>
        <begin position="18"/>
        <end position="282"/>
    </location>
</feature>
<feature type="domain" description="Peptidase S1" evidence="3">
    <location>
        <begin position="14"/>
        <end position="262"/>
    </location>
</feature>
<dbReference type="InterPro" id="IPR001314">
    <property type="entry name" value="Peptidase_S1A"/>
</dbReference>
<evidence type="ECO:0000259" key="3">
    <source>
        <dbReference type="PROSITE" id="PS50240"/>
    </source>
</evidence>
<dbReference type="OrthoDB" id="5597713at2759"/>
<dbReference type="PRINTS" id="PR00722">
    <property type="entry name" value="CHYMOTRYPSIN"/>
</dbReference>
<gene>
    <name evidence="4" type="ORF">CRM22_004882</name>
</gene>
<protein>
    <recommendedName>
        <fullName evidence="3">Peptidase S1 domain-containing protein</fullName>
    </recommendedName>
</protein>
<dbReference type="PANTHER" id="PTHR24250:SF27">
    <property type="entry name" value="ELASTASE 2 LIKE"/>
    <property type="match status" value="1"/>
</dbReference>
<evidence type="ECO:0000313" key="4">
    <source>
        <dbReference type="EMBL" id="TGZ67282.1"/>
    </source>
</evidence>
<organism evidence="4 5">
    <name type="scientific">Opisthorchis felineus</name>
    <dbReference type="NCBI Taxonomy" id="147828"/>
    <lineage>
        <taxon>Eukaryota</taxon>
        <taxon>Metazoa</taxon>
        <taxon>Spiralia</taxon>
        <taxon>Lophotrochozoa</taxon>
        <taxon>Platyhelminthes</taxon>
        <taxon>Trematoda</taxon>
        <taxon>Digenea</taxon>
        <taxon>Opisthorchiida</taxon>
        <taxon>Opisthorchiata</taxon>
        <taxon>Opisthorchiidae</taxon>
        <taxon>Opisthorchis</taxon>
    </lineage>
</organism>